<dbReference type="InParanoid" id="A0A2T3AIT3"/>
<feature type="compositionally biased region" description="Acidic residues" evidence="1">
    <location>
        <begin position="373"/>
        <end position="386"/>
    </location>
</feature>
<evidence type="ECO:0000313" key="3">
    <source>
        <dbReference type="EMBL" id="PSR99413.1"/>
    </source>
</evidence>
<feature type="region of interest" description="Disordered" evidence="1">
    <location>
        <begin position="352"/>
        <end position="388"/>
    </location>
</feature>
<feature type="region of interest" description="Disordered" evidence="1">
    <location>
        <begin position="843"/>
        <end position="872"/>
    </location>
</feature>
<dbReference type="PANTHER" id="PTHR35391">
    <property type="entry name" value="C2H2-TYPE DOMAIN-CONTAINING PROTEIN-RELATED"/>
    <property type="match status" value="1"/>
</dbReference>
<feature type="compositionally biased region" description="Low complexity" evidence="1">
    <location>
        <begin position="859"/>
        <end position="872"/>
    </location>
</feature>
<keyword evidence="4" id="KW-1185">Reference proteome</keyword>
<sequence length="872" mass="97247">MSADDSFASDVYHGTYAGGDDRGVWAHESSDRLGGWDPHHRPVDEGVSVNEMDALRRTTERNDNVNDWVTMLGDGQLPPNHPPPPSFAISEAQSDGIDPREISLGDQTENVPLPDQIYYTEANGPLVEEDFALMRAPRTWADAPAIYPITKKNAERQQPETSQAAIARFDQMCQDTGSVLSRAATWGTRRRSLPSIAEIDGITSGNFLKKLSITRDRKPSILLKELCGRIAKPNAPPKRNLTCPEGELASEIHVPSQVQHRATLQLGSRSPSWTKRSPSSLNTALLSMGTSAASIATQHARTGSISTVASPKSPFLGVRIPLRRPRSKSELSKNTTVTDEESNSYTHSNLAELWKKSGGPPVAQLRTRHTTTDFDDEDDEDDDVHDDGELRAESNNIIDEVTPKVAGFKEQILKMNPSLAEHNTFLVDRIAYQQVARYKMLLGHRLRHLQQIAARSCPSRHMCIALGGSAIHYNTSREPHGASSATMTLEDDQGDATQVEGAITAESFPVDIPMPPATSMPAEFECQLCYSTKKFAKPSDWTKHVHEDVQPFTCTWDRCREPKIFKRKADWVRHENEGHRHLEWWTCDVEDCRHTCYRRDNFLQHLVREHKFLEPKVKTKAALKRAGAQDPTWQKVEKCHKETTARPQDEPCRFCGKVLLTWKKLTVHLAKHMEALSLPLLRMVANRDLETDTIISPIQDPPPRTFPPLIPEVQQPLSTSPSPGQSSALGNSSSVKLDYSNSQQPYSYDTSSNFAPYYSAQVHELQQSSNVNFAGPSTFQPTSAYQDLPVTASSYMPSQPYMTVPPHVEPFPAYIGALHLQTENPLYDMTSMDARSAPTIGVEHQQYQSQGSASPYIQSPPQGQGGFFHQQR</sequence>
<dbReference type="EMBL" id="KZ678384">
    <property type="protein sequence ID" value="PSR99413.1"/>
    <property type="molecule type" value="Genomic_DNA"/>
</dbReference>
<evidence type="ECO:0000256" key="1">
    <source>
        <dbReference type="SAM" id="MobiDB-lite"/>
    </source>
</evidence>
<feature type="compositionally biased region" description="Polar residues" evidence="1">
    <location>
        <begin position="845"/>
        <end position="857"/>
    </location>
</feature>
<feature type="region of interest" description="Disordered" evidence="1">
    <location>
        <begin position="1"/>
        <end position="24"/>
    </location>
</feature>
<gene>
    <name evidence="3" type="ORF">BD289DRAFT_361129</name>
</gene>
<dbReference type="PROSITE" id="PS00028">
    <property type="entry name" value="ZINC_FINGER_C2H2_1"/>
    <property type="match status" value="2"/>
</dbReference>
<dbReference type="AlphaFoldDB" id="A0A2T3AIT3"/>
<organism evidence="3 4">
    <name type="scientific">Coniella lustricola</name>
    <dbReference type="NCBI Taxonomy" id="2025994"/>
    <lineage>
        <taxon>Eukaryota</taxon>
        <taxon>Fungi</taxon>
        <taxon>Dikarya</taxon>
        <taxon>Ascomycota</taxon>
        <taxon>Pezizomycotina</taxon>
        <taxon>Sordariomycetes</taxon>
        <taxon>Sordariomycetidae</taxon>
        <taxon>Diaporthales</taxon>
        <taxon>Schizoparmaceae</taxon>
        <taxon>Coniella</taxon>
    </lineage>
</organism>
<accession>A0A2T3AIT3</accession>
<proteinExistence type="predicted"/>
<feature type="compositionally biased region" description="Pro residues" evidence="1">
    <location>
        <begin position="699"/>
        <end position="710"/>
    </location>
</feature>
<dbReference type="OrthoDB" id="5315052at2759"/>
<name>A0A2T3AIT3_9PEZI</name>
<feature type="domain" description="C2H2-type" evidence="2">
    <location>
        <begin position="587"/>
        <end position="610"/>
    </location>
</feature>
<feature type="compositionally biased region" description="Polar residues" evidence="1">
    <location>
        <begin position="332"/>
        <end position="345"/>
    </location>
</feature>
<feature type="compositionally biased region" description="Polar residues" evidence="1">
    <location>
        <begin position="715"/>
        <end position="744"/>
    </location>
</feature>
<reference evidence="3 4" key="1">
    <citation type="journal article" date="2018" name="Mycol. Prog.">
        <title>Coniella lustricola, a new species from submerged detritus.</title>
        <authorList>
            <person name="Raudabaugh D.B."/>
            <person name="Iturriaga T."/>
            <person name="Carver A."/>
            <person name="Mondo S."/>
            <person name="Pangilinan J."/>
            <person name="Lipzen A."/>
            <person name="He G."/>
            <person name="Amirebrahimi M."/>
            <person name="Grigoriev I.V."/>
            <person name="Miller A.N."/>
        </authorList>
    </citation>
    <scope>NUCLEOTIDE SEQUENCE [LARGE SCALE GENOMIC DNA]</scope>
    <source>
        <strain evidence="3 4">B22-T-1</strain>
    </source>
</reference>
<evidence type="ECO:0000313" key="4">
    <source>
        <dbReference type="Proteomes" id="UP000241462"/>
    </source>
</evidence>
<evidence type="ECO:0000259" key="2">
    <source>
        <dbReference type="PROSITE" id="PS00028"/>
    </source>
</evidence>
<dbReference type="SMART" id="SM00355">
    <property type="entry name" value="ZnF_C2H2"/>
    <property type="match status" value="3"/>
</dbReference>
<protein>
    <recommendedName>
        <fullName evidence="2">C2H2-type domain-containing protein</fullName>
    </recommendedName>
</protein>
<feature type="domain" description="C2H2-type" evidence="2">
    <location>
        <begin position="652"/>
        <end position="672"/>
    </location>
</feature>
<dbReference type="InterPro" id="IPR058925">
    <property type="entry name" value="zf-C2H2_AcuF"/>
</dbReference>
<dbReference type="InterPro" id="IPR013087">
    <property type="entry name" value="Znf_C2H2_type"/>
</dbReference>
<dbReference type="Pfam" id="PF26082">
    <property type="entry name" value="zf-C2H2_AcuF"/>
    <property type="match status" value="1"/>
</dbReference>
<dbReference type="Proteomes" id="UP000241462">
    <property type="component" value="Unassembled WGS sequence"/>
</dbReference>
<dbReference type="PANTHER" id="PTHR35391:SF3">
    <property type="entry name" value="FINGER DOMAIN PROTEIN, PUTATIVE (AFU_ORTHOLOGUE AFUA_8G04300)-RELATED"/>
    <property type="match status" value="1"/>
</dbReference>
<feature type="region of interest" description="Disordered" evidence="1">
    <location>
        <begin position="326"/>
        <end position="345"/>
    </location>
</feature>
<feature type="region of interest" description="Disordered" evidence="1">
    <location>
        <begin position="694"/>
        <end position="744"/>
    </location>
</feature>